<reference evidence="1 2" key="1">
    <citation type="journal article" date="2012" name="Genome Biol.">
        <title>Genome and low-iron response of an oceanic diatom adapted to chronic iron limitation.</title>
        <authorList>
            <person name="Lommer M."/>
            <person name="Specht M."/>
            <person name="Roy A.S."/>
            <person name="Kraemer L."/>
            <person name="Andreson R."/>
            <person name="Gutowska M.A."/>
            <person name="Wolf J."/>
            <person name="Bergner S.V."/>
            <person name="Schilhabel M.B."/>
            <person name="Klostermeier U.C."/>
            <person name="Beiko R.G."/>
            <person name="Rosenstiel P."/>
            <person name="Hippler M."/>
            <person name="Laroche J."/>
        </authorList>
    </citation>
    <scope>NUCLEOTIDE SEQUENCE [LARGE SCALE GENOMIC DNA]</scope>
    <source>
        <strain evidence="1 2">CCMP1005</strain>
    </source>
</reference>
<evidence type="ECO:0008006" key="3">
    <source>
        <dbReference type="Google" id="ProtNLM"/>
    </source>
</evidence>
<dbReference type="Pfam" id="PF08238">
    <property type="entry name" value="Sel1"/>
    <property type="match status" value="2"/>
</dbReference>
<dbReference type="EMBL" id="AGNL01036076">
    <property type="protein sequence ID" value="EJK54276.1"/>
    <property type="molecule type" value="Genomic_DNA"/>
</dbReference>
<feature type="non-terminal residue" evidence="1">
    <location>
        <position position="94"/>
    </location>
</feature>
<protein>
    <recommendedName>
        <fullName evidence="3">Sel1 repeat family protein</fullName>
    </recommendedName>
</protein>
<evidence type="ECO:0000313" key="1">
    <source>
        <dbReference type="EMBL" id="EJK54276.1"/>
    </source>
</evidence>
<sequence>MFDCAFCRTPCPDNDADTLAMIQKRVAKRDHEATFFLGQQYSFGLLGLQKDVRKGVELYAEAIEFGSVDALVNLGFAYYTGEGVQKDVAKAAEF</sequence>
<keyword evidence="2" id="KW-1185">Reference proteome</keyword>
<organism evidence="1 2">
    <name type="scientific">Thalassiosira oceanica</name>
    <name type="common">Marine diatom</name>
    <dbReference type="NCBI Taxonomy" id="159749"/>
    <lineage>
        <taxon>Eukaryota</taxon>
        <taxon>Sar</taxon>
        <taxon>Stramenopiles</taxon>
        <taxon>Ochrophyta</taxon>
        <taxon>Bacillariophyta</taxon>
        <taxon>Coscinodiscophyceae</taxon>
        <taxon>Thalassiosirophycidae</taxon>
        <taxon>Thalassiosirales</taxon>
        <taxon>Thalassiosiraceae</taxon>
        <taxon>Thalassiosira</taxon>
    </lineage>
</organism>
<name>K0RZS7_THAOC</name>
<comment type="caution">
    <text evidence="1">The sequence shown here is derived from an EMBL/GenBank/DDBJ whole genome shotgun (WGS) entry which is preliminary data.</text>
</comment>
<accession>K0RZS7</accession>
<proteinExistence type="predicted"/>
<dbReference type="InterPro" id="IPR006597">
    <property type="entry name" value="Sel1-like"/>
</dbReference>
<dbReference type="SMART" id="SM00671">
    <property type="entry name" value="SEL1"/>
    <property type="match status" value="2"/>
</dbReference>
<dbReference type="OrthoDB" id="64419at2759"/>
<gene>
    <name evidence="1" type="ORF">THAOC_26116</name>
</gene>
<dbReference type="AlphaFoldDB" id="K0RZS7"/>
<dbReference type="Proteomes" id="UP000266841">
    <property type="component" value="Unassembled WGS sequence"/>
</dbReference>
<dbReference type="InterPro" id="IPR011990">
    <property type="entry name" value="TPR-like_helical_dom_sf"/>
</dbReference>
<evidence type="ECO:0000313" key="2">
    <source>
        <dbReference type="Proteomes" id="UP000266841"/>
    </source>
</evidence>
<dbReference type="SUPFAM" id="SSF81901">
    <property type="entry name" value="HCP-like"/>
    <property type="match status" value="1"/>
</dbReference>
<dbReference type="Gene3D" id="1.25.40.10">
    <property type="entry name" value="Tetratricopeptide repeat domain"/>
    <property type="match status" value="1"/>
</dbReference>